<evidence type="ECO:0008006" key="3">
    <source>
        <dbReference type="Google" id="ProtNLM"/>
    </source>
</evidence>
<proteinExistence type="predicted"/>
<evidence type="ECO:0000313" key="2">
    <source>
        <dbReference type="Proteomes" id="UP000024836"/>
    </source>
</evidence>
<gene>
    <name evidence="1" type="ORF">ATO10_08152</name>
</gene>
<comment type="caution">
    <text evidence="1">The sequence shown here is derived from an EMBL/GenBank/DDBJ whole genome shotgun (WGS) entry which is preliminary data.</text>
</comment>
<organism evidence="1 2">
    <name type="scientific">Actibacterium atlanticum</name>
    <dbReference type="NCBI Taxonomy" id="1461693"/>
    <lineage>
        <taxon>Bacteria</taxon>
        <taxon>Pseudomonadati</taxon>
        <taxon>Pseudomonadota</taxon>
        <taxon>Alphaproteobacteria</taxon>
        <taxon>Rhodobacterales</taxon>
        <taxon>Roseobacteraceae</taxon>
        <taxon>Actibacterium</taxon>
    </lineage>
</organism>
<evidence type="ECO:0000313" key="1">
    <source>
        <dbReference type="EMBL" id="KCV82347.1"/>
    </source>
</evidence>
<accession>A0A058ZMC7</accession>
<dbReference type="STRING" id="1461693.ATO10_08152"/>
<dbReference type="RefSeq" id="WP_051598037.1">
    <property type="nucleotide sequence ID" value="NZ_AQQY01000004.1"/>
</dbReference>
<sequence length="232" mass="26477">MMHPLLTEIGYREPLPSLSTRKIPMRSRTSCRGFVPVWLASEQWWRRIVFESQLELMFIQLILSQGNVYDIWEQPPAVRYVKENGKSAQHYFDFLITWMDGSKTAWAVKPFELVQRRDFDQEIALIASQTPKSFADEVRLFTDAGFQRYDAVNAARFQQFSKSPDQAADDAVAEQISGLEGTKTIACIVEQTGMSGRAYRAVVRAIFRGDLRQVKGGLIDYPTLVKRGVAQC</sequence>
<dbReference type="Proteomes" id="UP000024836">
    <property type="component" value="Unassembled WGS sequence"/>
</dbReference>
<name>A0A058ZMC7_9RHOB</name>
<protein>
    <recommendedName>
        <fullName evidence="3">TnsA endonuclease N-terminal domain-containing protein</fullName>
    </recommendedName>
</protein>
<dbReference type="eggNOG" id="ENOG5032TKU">
    <property type="taxonomic scope" value="Bacteria"/>
</dbReference>
<dbReference type="AlphaFoldDB" id="A0A058ZMC7"/>
<dbReference type="OrthoDB" id="7982727at2"/>
<reference evidence="1 2" key="1">
    <citation type="submission" date="2013-04" db="EMBL/GenBank/DDBJ databases">
        <title>Shimia sp. 22II-S11-Z10 Genome Sequencing.</title>
        <authorList>
            <person name="Lai Q."/>
            <person name="Li G."/>
            <person name="Shao Z."/>
        </authorList>
    </citation>
    <scope>NUCLEOTIDE SEQUENCE [LARGE SCALE GENOMIC DNA]</scope>
    <source>
        <strain evidence="2">22II-S11-Z10</strain>
    </source>
</reference>
<keyword evidence="2" id="KW-1185">Reference proteome</keyword>
<dbReference type="EMBL" id="AQQY01000004">
    <property type="protein sequence ID" value="KCV82347.1"/>
    <property type="molecule type" value="Genomic_DNA"/>
</dbReference>